<dbReference type="STRING" id="22663.A0A2I0LEX3"/>
<dbReference type="EMBL" id="PGOL01000014">
    <property type="protein sequence ID" value="PKI79237.1"/>
    <property type="molecule type" value="Genomic_DNA"/>
</dbReference>
<name>A0A2I0LEX3_PUNGR</name>
<organism evidence="1 2">
    <name type="scientific">Punica granatum</name>
    <name type="common">Pomegranate</name>
    <dbReference type="NCBI Taxonomy" id="22663"/>
    <lineage>
        <taxon>Eukaryota</taxon>
        <taxon>Viridiplantae</taxon>
        <taxon>Streptophyta</taxon>
        <taxon>Embryophyta</taxon>
        <taxon>Tracheophyta</taxon>
        <taxon>Spermatophyta</taxon>
        <taxon>Magnoliopsida</taxon>
        <taxon>eudicotyledons</taxon>
        <taxon>Gunneridae</taxon>
        <taxon>Pentapetalae</taxon>
        <taxon>rosids</taxon>
        <taxon>malvids</taxon>
        <taxon>Myrtales</taxon>
        <taxon>Lythraceae</taxon>
        <taxon>Punica</taxon>
    </lineage>
</organism>
<sequence>MEGMQKFIRGVSKDVKFGNSGSSESSYLGGEGRAVGVAAALSGPEPPGVLVTRNPRGSQSVSLWTCSKLCAFFFVAGIFVGYTLKRRVRRWASRLLKRMKDD</sequence>
<dbReference type="AlphaFoldDB" id="A0A2I0LEX3"/>
<keyword evidence="2" id="KW-1185">Reference proteome</keyword>
<evidence type="ECO:0000313" key="2">
    <source>
        <dbReference type="Proteomes" id="UP000233551"/>
    </source>
</evidence>
<dbReference type="Proteomes" id="UP000233551">
    <property type="component" value="Unassembled WGS sequence"/>
</dbReference>
<dbReference type="OrthoDB" id="1726667at2759"/>
<proteinExistence type="predicted"/>
<reference evidence="1 2" key="1">
    <citation type="submission" date="2017-11" db="EMBL/GenBank/DDBJ databases">
        <title>De-novo sequencing of pomegranate (Punica granatum L.) genome.</title>
        <authorList>
            <person name="Akparov Z."/>
            <person name="Amiraslanov A."/>
            <person name="Hajiyeva S."/>
            <person name="Abbasov M."/>
            <person name="Kaur K."/>
            <person name="Hamwieh A."/>
            <person name="Solovyev V."/>
            <person name="Salamov A."/>
            <person name="Braich B."/>
            <person name="Kosarev P."/>
            <person name="Mahmoud A."/>
            <person name="Hajiyev E."/>
            <person name="Babayeva S."/>
            <person name="Izzatullayeva V."/>
            <person name="Mammadov A."/>
            <person name="Mammadov A."/>
            <person name="Sharifova S."/>
            <person name="Ojaghi J."/>
            <person name="Eynullazada K."/>
            <person name="Bayramov B."/>
            <person name="Abdulazimova A."/>
            <person name="Shahmuradov I."/>
        </authorList>
    </citation>
    <scope>NUCLEOTIDE SEQUENCE [LARGE SCALE GENOMIC DNA]</scope>
    <source>
        <strain evidence="2">cv. AG2017</strain>
        <tissue evidence="1">Leaf</tissue>
    </source>
</reference>
<accession>A0A2I0LEX3</accession>
<evidence type="ECO:0000313" key="1">
    <source>
        <dbReference type="EMBL" id="PKI79237.1"/>
    </source>
</evidence>
<dbReference type="GeneID" id="116204666"/>
<comment type="caution">
    <text evidence="1">The sequence shown here is derived from an EMBL/GenBank/DDBJ whole genome shotgun (WGS) entry which is preliminary data.</text>
</comment>
<protein>
    <submittedName>
        <fullName evidence="1">Uncharacterized protein</fullName>
    </submittedName>
</protein>
<gene>
    <name evidence="1" type="ORF">CRG98_000357</name>
</gene>